<evidence type="ECO:0000313" key="3">
    <source>
        <dbReference type="Proteomes" id="UP000637383"/>
    </source>
</evidence>
<protein>
    <submittedName>
        <fullName evidence="2">Uncharacterized protein</fullName>
    </submittedName>
</protein>
<comment type="caution">
    <text evidence="2">The sequence shown here is derived from an EMBL/GenBank/DDBJ whole genome shotgun (WGS) entry which is preliminary data.</text>
</comment>
<organism evidence="2 3">
    <name type="scientific">Nostoc paludosum FACHB-159</name>
    <dbReference type="NCBI Taxonomy" id="2692908"/>
    <lineage>
        <taxon>Bacteria</taxon>
        <taxon>Bacillati</taxon>
        <taxon>Cyanobacteriota</taxon>
        <taxon>Cyanophyceae</taxon>
        <taxon>Nostocales</taxon>
        <taxon>Nostocaceae</taxon>
        <taxon>Nostoc</taxon>
    </lineage>
</organism>
<keyword evidence="3" id="KW-1185">Reference proteome</keyword>
<proteinExistence type="predicted"/>
<reference evidence="2 3" key="1">
    <citation type="journal article" date="2020" name="ISME J.">
        <title>Comparative genomics reveals insights into cyanobacterial evolution and habitat adaptation.</title>
        <authorList>
            <person name="Chen M.Y."/>
            <person name="Teng W.K."/>
            <person name="Zhao L."/>
            <person name="Hu C.X."/>
            <person name="Zhou Y.K."/>
            <person name="Han B.P."/>
            <person name="Song L.R."/>
            <person name="Shu W.S."/>
        </authorList>
    </citation>
    <scope>NUCLEOTIDE SEQUENCE [LARGE SCALE GENOMIC DNA]</scope>
    <source>
        <strain evidence="2 3">FACHB-159</strain>
    </source>
</reference>
<accession>A0ABR8KGD7</accession>
<gene>
    <name evidence="2" type="ORF">H6H03_32820</name>
</gene>
<evidence type="ECO:0000256" key="1">
    <source>
        <dbReference type="SAM" id="MobiDB-lite"/>
    </source>
</evidence>
<sequence length="51" mass="5470">MTAIGGWCLAPKTPFFCGHWTPDTTDTKARNPYTAETPADTTPDTAQTPSV</sequence>
<dbReference type="EMBL" id="JACJTU010000054">
    <property type="protein sequence ID" value="MBD2738606.1"/>
    <property type="molecule type" value="Genomic_DNA"/>
</dbReference>
<feature type="compositionally biased region" description="Low complexity" evidence="1">
    <location>
        <begin position="34"/>
        <end position="51"/>
    </location>
</feature>
<name>A0ABR8KGD7_9NOSO</name>
<dbReference type="Proteomes" id="UP000637383">
    <property type="component" value="Unassembled WGS sequence"/>
</dbReference>
<feature type="region of interest" description="Disordered" evidence="1">
    <location>
        <begin position="23"/>
        <end position="51"/>
    </location>
</feature>
<evidence type="ECO:0000313" key="2">
    <source>
        <dbReference type="EMBL" id="MBD2738606.1"/>
    </source>
</evidence>